<reference evidence="1 2" key="1">
    <citation type="journal article" date="2019" name="Int. J. Syst. Evol. Microbiol.">
        <title>The Global Catalogue of Microorganisms (GCM) 10K type strain sequencing project: providing services to taxonomists for standard genome sequencing and annotation.</title>
        <authorList>
            <consortium name="The Broad Institute Genomics Platform"/>
            <consortium name="The Broad Institute Genome Sequencing Center for Infectious Disease"/>
            <person name="Wu L."/>
            <person name="Ma J."/>
        </authorList>
    </citation>
    <scope>NUCLEOTIDE SEQUENCE [LARGE SCALE GENOMIC DNA]</scope>
    <source>
        <strain evidence="1 2">JCM 16083</strain>
    </source>
</reference>
<accession>A0ABN1MRS8</accession>
<organism evidence="1 2">
    <name type="scientific">Wandonia haliotis</name>
    <dbReference type="NCBI Taxonomy" id="574963"/>
    <lineage>
        <taxon>Bacteria</taxon>
        <taxon>Pseudomonadati</taxon>
        <taxon>Bacteroidota</taxon>
        <taxon>Flavobacteriia</taxon>
        <taxon>Flavobacteriales</taxon>
        <taxon>Crocinitomicaceae</taxon>
        <taxon>Wandonia</taxon>
    </lineage>
</organism>
<proteinExistence type="predicted"/>
<name>A0ABN1MRS8_9FLAO</name>
<comment type="caution">
    <text evidence="1">The sequence shown here is derived from an EMBL/GenBank/DDBJ whole genome shotgun (WGS) entry which is preliminary data.</text>
</comment>
<evidence type="ECO:0000313" key="1">
    <source>
        <dbReference type="EMBL" id="GAA0876019.1"/>
    </source>
</evidence>
<keyword evidence="2" id="KW-1185">Reference proteome</keyword>
<protein>
    <submittedName>
        <fullName evidence="1">Uncharacterized protein</fullName>
    </submittedName>
</protein>
<evidence type="ECO:0000313" key="2">
    <source>
        <dbReference type="Proteomes" id="UP001501126"/>
    </source>
</evidence>
<dbReference type="RefSeq" id="WP_343788122.1">
    <property type="nucleotide sequence ID" value="NZ_BAAAFH010000020.1"/>
</dbReference>
<gene>
    <name evidence="1" type="ORF">GCM10009118_24290</name>
</gene>
<dbReference type="Proteomes" id="UP001501126">
    <property type="component" value="Unassembled WGS sequence"/>
</dbReference>
<dbReference type="EMBL" id="BAAAFH010000020">
    <property type="protein sequence ID" value="GAA0876019.1"/>
    <property type="molecule type" value="Genomic_DNA"/>
</dbReference>
<sequence length="242" mass="25981">MNTDTLLIKVSDEEDLRNLFSLDSNGVTMQSIGKEAFTSAVANLSAEQQQLAYGYYGAINSSDVHTVEMVNRSESLSANGVRLTGYTTGAGVDGGAGGGVNGSFGSGSYTIVVMNSTASIPDYRSGDGYTSRNSSAGELLAHELLGHGVGRTKGMSTYRHEDAIQMTNLYLRAQGITNVYRDGRSHGSRVVLSKSTATSIPSFVQIPITLQMNIRRKGPIELKPYIMHQDNTRVDPSYLGRP</sequence>